<keyword evidence="5" id="KW-1185">Reference proteome</keyword>
<feature type="chain" id="PRO_5043752100" evidence="3">
    <location>
        <begin position="29"/>
        <end position="542"/>
    </location>
</feature>
<protein>
    <submittedName>
        <fullName evidence="4">Uncharacterized protein</fullName>
    </submittedName>
</protein>
<evidence type="ECO:0000256" key="3">
    <source>
        <dbReference type="SAM" id="SignalP"/>
    </source>
</evidence>
<dbReference type="Gene3D" id="3.30.1360.180">
    <property type="match status" value="1"/>
</dbReference>
<keyword evidence="2" id="KW-1133">Transmembrane helix</keyword>
<organism evidence="4 5">
    <name type="scientific">Lymnaea stagnalis</name>
    <name type="common">Great pond snail</name>
    <name type="synonym">Helix stagnalis</name>
    <dbReference type="NCBI Taxonomy" id="6523"/>
    <lineage>
        <taxon>Eukaryota</taxon>
        <taxon>Metazoa</taxon>
        <taxon>Spiralia</taxon>
        <taxon>Lophotrochozoa</taxon>
        <taxon>Mollusca</taxon>
        <taxon>Gastropoda</taxon>
        <taxon>Heterobranchia</taxon>
        <taxon>Euthyneura</taxon>
        <taxon>Panpulmonata</taxon>
        <taxon>Hygrophila</taxon>
        <taxon>Lymnaeoidea</taxon>
        <taxon>Lymnaeidae</taxon>
        <taxon>Lymnaea</taxon>
    </lineage>
</organism>
<sequence>MIPIKNIGVTTLLLHLLFFILTIVTVPCQPLRNKIVRKDRHVDEVSRNMNVKKMSKSNVEDIHPLLLISFDGFRWDYLNKTDTPSFDEIINNGVTATQGLKNAFVTKTFPNHYTLVTGLWEESHGIVANSMYDPVLNQTFEPSNASAVTDPAWFNVGAEPIWVTNQRQNNNGKSGVCMWVGGGAPINGILPTYYIPYDGSQKNETKVDMIVDWFTRENPINLGLLYFDQPDAYGHRYGPDSPQVASMISGLDEVVGYLLKQLKDKNVLDNINLIITSDHGFTNTPHDLLINLDDFIDASTYKITASSPIANIWPHEEGKLEEIYSNLTKGAQESRKFQVYKKEEIPEYFHYTHNRRISPIVAVANDTYSFTSKDQPYPKEELGNHGYDNRLQDMHPFFVAMGPSFKKNFSIETFNNVDLYPLLCHLLNLKPAPNNGSLDIVSQLLVDQTDTPSTLTLTTYVVSFIIIVLVAGVYIITALYYQNIWKNMHHQQYMAVKPNDESPSKSAVTRGTASQGSAAIHQSNTEDSDTSPLLIDHNAVVP</sequence>
<evidence type="ECO:0000313" key="4">
    <source>
        <dbReference type="EMBL" id="CAL1538506.1"/>
    </source>
</evidence>
<name>A0AAV2HY84_LYMST</name>
<gene>
    <name evidence="4" type="ORF">GSLYS_00012327001</name>
</gene>
<dbReference type="InterPro" id="IPR002591">
    <property type="entry name" value="Phosphodiest/P_Trfase"/>
</dbReference>
<feature type="signal peptide" evidence="3">
    <location>
        <begin position="1"/>
        <end position="28"/>
    </location>
</feature>
<keyword evidence="2" id="KW-0472">Membrane</keyword>
<dbReference type="EMBL" id="CAXITT010000301">
    <property type="protein sequence ID" value="CAL1538506.1"/>
    <property type="molecule type" value="Genomic_DNA"/>
</dbReference>
<evidence type="ECO:0000313" key="5">
    <source>
        <dbReference type="Proteomes" id="UP001497497"/>
    </source>
</evidence>
<evidence type="ECO:0000256" key="1">
    <source>
        <dbReference type="SAM" id="MobiDB-lite"/>
    </source>
</evidence>
<reference evidence="4 5" key="1">
    <citation type="submission" date="2024-04" db="EMBL/GenBank/DDBJ databases">
        <authorList>
            <consortium name="Genoscope - CEA"/>
            <person name="William W."/>
        </authorList>
    </citation>
    <scope>NUCLEOTIDE SEQUENCE [LARGE SCALE GENOMIC DNA]</scope>
</reference>
<comment type="caution">
    <text evidence="4">The sequence shown here is derived from an EMBL/GenBank/DDBJ whole genome shotgun (WGS) entry which is preliminary data.</text>
</comment>
<feature type="compositionally biased region" description="Polar residues" evidence="1">
    <location>
        <begin position="504"/>
        <end position="525"/>
    </location>
</feature>
<accession>A0AAV2HY84</accession>
<keyword evidence="2" id="KW-0812">Transmembrane</keyword>
<dbReference type="Pfam" id="PF01663">
    <property type="entry name" value="Phosphodiest"/>
    <property type="match status" value="1"/>
</dbReference>
<proteinExistence type="predicted"/>
<dbReference type="PANTHER" id="PTHR10151">
    <property type="entry name" value="ECTONUCLEOTIDE PYROPHOSPHATASE/PHOSPHODIESTERASE"/>
    <property type="match status" value="1"/>
</dbReference>
<dbReference type="Proteomes" id="UP001497497">
    <property type="component" value="Unassembled WGS sequence"/>
</dbReference>
<dbReference type="InterPro" id="IPR017850">
    <property type="entry name" value="Alkaline_phosphatase_core_sf"/>
</dbReference>
<evidence type="ECO:0000256" key="2">
    <source>
        <dbReference type="SAM" id="Phobius"/>
    </source>
</evidence>
<dbReference type="Gene3D" id="3.40.720.10">
    <property type="entry name" value="Alkaline Phosphatase, subunit A"/>
    <property type="match status" value="1"/>
</dbReference>
<dbReference type="GO" id="GO:0016787">
    <property type="term" value="F:hydrolase activity"/>
    <property type="evidence" value="ECO:0007669"/>
    <property type="project" value="UniProtKB-ARBA"/>
</dbReference>
<dbReference type="AlphaFoldDB" id="A0AAV2HY84"/>
<feature type="region of interest" description="Disordered" evidence="1">
    <location>
        <begin position="497"/>
        <end position="542"/>
    </location>
</feature>
<keyword evidence="3" id="KW-0732">Signal</keyword>
<dbReference type="CDD" id="cd16018">
    <property type="entry name" value="Enpp"/>
    <property type="match status" value="1"/>
</dbReference>
<dbReference type="PANTHER" id="PTHR10151:SF120">
    <property type="entry name" value="BIS(5'-ADENOSYL)-TRIPHOSPHATASE"/>
    <property type="match status" value="1"/>
</dbReference>
<feature type="transmembrane region" description="Helical" evidence="2">
    <location>
        <begin position="460"/>
        <end position="481"/>
    </location>
</feature>
<dbReference type="SUPFAM" id="SSF53649">
    <property type="entry name" value="Alkaline phosphatase-like"/>
    <property type="match status" value="1"/>
</dbReference>